<feature type="compositionally biased region" description="Low complexity" evidence="13">
    <location>
        <begin position="19"/>
        <end position="31"/>
    </location>
</feature>
<evidence type="ECO:0000256" key="13">
    <source>
        <dbReference type="SAM" id="MobiDB-lite"/>
    </source>
</evidence>
<dbReference type="NCBIfam" id="TIGR01785">
    <property type="entry name" value="TonB-hemin"/>
    <property type="match status" value="1"/>
</dbReference>
<evidence type="ECO:0000313" key="18">
    <source>
        <dbReference type="Proteomes" id="UP000186364"/>
    </source>
</evidence>
<dbReference type="GO" id="GO:0044718">
    <property type="term" value="P:siderophore transmembrane transport"/>
    <property type="evidence" value="ECO:0007669"/>
    <property type="project" value="TreeGrafter"/>
</dbReference>
<dbReference type="SUPFAM" id="SSF56935">
    <property type="entry name" value="Porins"/>
    <property type="match status" value="1"/>
</dbReference>
<evidence type="ECO:0000256" key="6">
    <source>
        <dbReference type="ARBA" id="ARBA00022729"/>
    </source>
</evidence>
<evidence type="ECO:0000256" key="2">
    <source>
        <dbReference type="ARBA" id="ARBA00009810"/>
    </source>
</evidence>
<dbReference type="Pfam" id="PF00593">
    <property type="entry name" value="TonB_dep_Rec_b-barrel"/>
    <property type="match status" value="1"/>
</dbReference>
<dbReference type="OrthoDB" id="9796221at2"/>
<evidence type="ECO:0000313" key="17">
    <source>
        <dbReference type="EMBL" id="OLP58033.1"/>
    </source>
</evidence>
<evidence type="ECO:0000256" key="7">
    <source>
        <dbReference type="ARBA" id="ARBA00023077"/>
    </source>
</evidence>
<reference evidence="17 18" key="1">
    <citation type="submission" date="2016-09" db="EMBL/GenBank/DDBJ databases">
        <title>Rhizobium sp. nov., a novel species isolated from the rice rhizosphere.</title>
        <authorList>
            <person name="Zhao J."/>
            <person name="Zhang X."/>
        </authorList>
    </citation>
    <scope>NUCLEOTIDE SEQUENCE [LARGE SCALE GENOMIC DNA]</scope>
    <source>
        <strain evidence="17 18">1.7048</strain>
    </source>
</reference>
<dbReference type="InterPro" id="IPR036942">
    <property type="entry name" value="Beta-barrel_TonB_sf"/>
</dbReference>
<evidence type="ECO:0000256" key="3">
    <source>
        <dbReference type="ARBA" id="ARBA00022448"/>
    </source>
</evidence>
<dbReference type="Gene3D" id="2.170.130.10">
    <property type="entry name" value="TonB-dependent receptor, plug domain"/>
    <property type="match status" value="1"/>
</dbReference>
<dbReference type="CDD" id="cd01347">
    <property type="entry name" value="ligand_gated_channel"/>
    <property type="match status" value="1"/>
</dbReference>
<comment type="similarity">
    <text evidence="2 11 12">Belongs to the TonB-dependent receptor family.</text>
</comment>
<dbReference type="InterPro" id="IPR000531">
    <property type="entry name" value="Beta-barrel_TonB"/>
</dbReference>
<dbReference type="Pfam" id="PF07715">
    <property type="entry name" value="Plug"/>
    <property type="match status" value="1"/>
</dbReference>
<feature type="domain" description="TonB-dependent receptor-like beta-barrel" evidence="15">
    <location>
        <begin position="257"/>
        <end position="701"/>
    </location>
</feature>
<evidence type="ECO:0000256" key="14">
    <source>
        <dbReference type="SAM" id="SignalP"/>
    </source>
</evidence>
<evidence type="ECO:0000256" key="10">
    <source>
        <dbReference type="ARBA" id="ARBA00023237"/>
    </source>
</evidence>
<dbReference type="GO" id="GO:0015344">
    <property type="term" value="F:siderophore uptake transmembrane transporter activity"/>
    <property type="evidence" value="ECO:0007669"/>
    <property type="project" value="TreeGrafter"/>
</dbReference>
<proteinExistence type="inferred from homology"/>
<evidence type="ECO:0000259" key="15">
    <source>
        <dbReference type="Pfam" id="PF00593"/>
    </source>
</evidence>
<protein>
    <submittedName>
        <fullName evidence="17">Ligand-gated channel</fullName>
    </submittedName>
</protein>
<keyword evidence="4 11" id="KW-1134">Transmembrane beta strand</keyword>
<dbReference type="PANTHER" id="PTHR30069">
    <property type="entry name" value="TONB-DEPENDENT OUTER MEMBRANE RECEPTOR"/>
    <property type="match status" value="1"/>
</dbReference>
<gene>
    <name evidence="17" type="ORF">BJF93_14175</name>
</gene>
<evidence type="ECO:0000259" key="16">
    <source>
        <dbReference type="Pfam" id="PF07715"/>
    </source>
</evidence>
<keyword evidence="6 14" id="KW-0732">Signal</keyword>
<dbReference type="InterPro" id="IPR037066">
    <property type="entry name" value="Plug_dom_sf"/>
</dbReference>
<evidence type="ECO:0000256" key="12">
    <source>
        <dbReference type="RuleBase" id="RU003357"/>
    </source>
</evidence>
<feature type="region of interest" description="Disordered" evidence="13">
    <location>
        <begin position="19"/>
        <end position="70"/>
    </location>
</feature>
<dbReference type="Gene3D" id="2.40.170.20">
    <property type="entry name" value="TonB-dependent receptor, beta-barrel domain"/>
    <property type="match status" value="1"/>
</dbReference>
<dbReference type="InterPro" id="IPR010949">
    <property type="entry name" value="TonB_Hb/transfer/lactofer_rcpt"/>
</dbReference>
<dbReference type="GO" id="GO:0009279">
    <property type="term" value="C:cell outer membrane"/>
    <property type="evidence" value="ECO:0007669"/>
    <property type="project" value="UniProtKB-SubCell"/>
</dbReference>
<sequence length="735" mass="78751">MRALAGVALIAFLAQPAVPPQQAFAQEPAQPSEDRAAAAKRSAKVARPTPDTAANTKTNGDGAIGAQGDEQPTLLDQITAVSRTREAAIDSMASVSHVDGAAIERRMASSPQGLLFGVPGIALQADGNRTSSSVNIRGLQDFGRVATIVDGARQNFQRSGHGAQTMFWLDPELVQQVDVVRGPTANTFGSGAIGGVVYYETKDAGDVLRPDETWASLLTARYDTNGKGWTTSATGAGRLDENVDVLGNIVYRDFGDYKDGDRETVSGTGFDILSGMTKANIRPSDNSELKLGWVGASDSWTEGQDAYDMDMHQNTYTARYSIANDDGLVDLHINAAYGKTDLRQTFLRDVAQFNPVTAQPIVVRAGSSTSYDLETASLDLWNTSRFSTGVLAHELTYGGDIAKDDVVTTAAAGGADVYTPSGKRLVSGAYLQDKMTYGIFEAVTALRYDHYRLSGEGRETSEGDRLSPRITLGVSPFSGVLEGLQLYGSYAEGYRSPSVTETMISGFHPSGVAFPFLPNPNLKPETARTWEGGLNYKADSLIEGGDALRLKAAYFDNDVDDYIGGTTLSAFPTNAACPYTPGTLPICYQYQNFAKARLRGLEVEGFYEASWGYAGLSASVINGHTVSYTGLRADLTTVPSRQVTGQVGLRFLEDRLTVGAEVQYNGAPKGNKAAEDYTLVNTFASYKVADDFKLDLRVDNLFNKTYANPLNATTTSALYEPGLTVKISATKRFGG</sequence>
<name>A0A1Q9ARF8_9HYPH</name>
<dbReference type="Proteomes" id="UP000186364">
    <property type="component" value="Unassembled WGS sequence"/>
</dbReference>
<evidence type="ECO:0000256" key="5">
    <source>
        <dbReference type="ARBA" id="ARBA00022692"/>
    </source>
</evidence>
<keyword evidence="10 11" id="KW-0998">Cell outer membrane</keyword>
<evidence type="ECO:0000256" key="9">
    <source>
        <dbReference type="ARBA" id="ARBA00023170"/>
    </source>
</evidence>
<dbReference type="PANTHER" id="PTHR30069:SF41">
    <property type="entry name" value="HEME_HEMOPEXIN UTILIZATION PROTEIN C"/>
    <property type="match status" value="1"/>
</dbReference>
<evidence type="ECO:0000256" key="8">
    <source>
        <dbReference type="ARBA" id="ARBA00023136"/>
    </source>
</evidence>
<comment type="caution">
    <text evidence="17">The sequence shown here is derived from an EMBL/GenBank/DDBJ whole genome shotgun (WGS) entry which is preliminary data.</text>
</comment>
<keyword evidence="9" id="KW-0675">Receptor</keyword>
<evidence type="ECO:0000256" key="4">
    <source>
        <dbReference type="ARBA" id="ARBA00022452"/>
    </source>
</evidence>
<keyword evidence="7 12" id="KW-0798">TonB box</keyword>
<feature type="signal peptide" evidence="14">
    <location>
        <begin position="1"/>
        <end position="25"/>
    </location>
</feature>
<organism evidence="17 18">
    <name type="scientific">Xaviernesmea oryzae</name>
    <dbReference type="NCBI Taxonomy" id="464029"/>
    <lineage>
        <taxon>Bacteria</taxon>
        <taxon>Pseudomonadati</taxon>
        <taxon>Pseudomonadota</taxon>
        <taxon>Alphaproteobacteria</taxon>
        <taxon>Hyphomicrobiales</taxon>
        <taxon>Rhizobiaceae</taxon>
        <taxon>Rhizobium/Agrobacterium group</taxon>
        <taxon>Xaviernesmea</taxon>
    </lineage>
</organism>
<dbReference type="InterPro" id="IPR039426">
    <property type="entry name" value="TonB-dep_rcpt-like"/>
</dbReference>
<dbReference type="AlphaFoldDB" id="A0A1Q9ARF8"/>
<evidence type="ECO:0000256" key="1">
    <source>
        <dbReference type="ARBA" id="ARBA00004571"/>
    </source>
</evidence>
<keyword evidence="3 11" id="KW-0813">Transport</keyword>
<comment type="subcellular location">
    <subcellularLocation>
        <location evidence="1 11">Cell outer membrane</location>
        <topology evidence="1 11">Multi-pass membrane protein</topology>
    </subcellularLocation>
</comment>
<keyword evidence="18" id="KW-1185">Reference proteome</keyword>
<keyword evidence="8 11" id="KW-0472">Membrane</keyword>
<accession>A0A1Q9ARF8</accession>
<feature type="chain" id="PRO_5012073506" evidence="14">
    <location>
        <begin position="26"/>
        <end position="735"/>
    </location>
</feature>
<keyword evidence="5 11" id="KW-0812">Transmembrane</keyword>
<dbReference type="NCBIfam" id="TIGR01786">
    <property type="entry name" value="TonB-hemlactrns"/>
    <property type="match status" value="1"/>
</dbReference>
<dbReference type="GO" id="GO:0015232">
    <property type="term" value="F:heme transmembrane transporter activity"/>
    <property type="evidence" value="ECO:0007669"/>
    <property type="project" value="InterPro"/>
</dbReference>
<dbReference type="PROSITE" id="PS52016">
    <property type="entry name" value="TONB_DEPENDENT_REC_3"/>
    <property type="match status" value="1"/>
</dbReference>
<dbReference type="InterPro" id="IPR011276">
    <property type="entry name" value="TonB_haem/Hb_rcpt"/>
</dbReference>
<dbReference type="EMBL" id="MKIP01000059">
    <property type="protein sequence ID" value="OLP58033.1"/>
    <property type="molecule type" value="Genomic_DNA"/>
</dbReference>
<feature type="domain" description="TonB-dependent receptor plug" evidence="16">
    <location>
        <begin position="89"/>
        <end position="196"/>
    </location>
</feature>
<dbReference type="InterPro" id="IPR012910">
    <property type="entry name" value="Plug_dom"/>
</dbReference>
<evidence type="ECO:0000256" key="11">
    <source>
        <dbReference type="PROSITE-ProRule" id="PRU01360"/>
    </source>
</evidence>